<dbReference type="HOGENOM" id="CLU_1999102_0_0_11"/>
<dbReference type="Gene3D" id="3.40.10.10">
    <property type="entry name" value="DNA Methylphosphotriester Repair Domain"/>
    <property type="match status" value="1"/>
</dbReference>
<keyword evidence="2" id="KW-0472">Membrane</keyword>
<evidence type="ECO:0000256" key="1">
    <source>
        <dbReference type="SAM" id="MobiDB-lite"/>
    </source>
</evidence>
<feature type="region of interest" description="Disordered" evidence="1">
    <location>
        <begin position="48"/>
        <end position="69"/>
    </location>
</feature>
<dbReference type="InterPro" id="IPR035451">
    <property type="entry name" value="Ada-like_dom_sf"/>
</dbReference>
<dbReference type="OrthoDB" id="3638805at2"/>
<dbReference type="KEGG" id="amq:AMETH_3219"/>
<gene>
    <name evidence="3" type="ORF">AMETH_3219</name>
</gene>
<evidence type="ECO:0000313" key="3">
    <source>
        <dbReference type="EMBL" id="AIJ23311.1"/>
    </source>
</evidence>
<dbReference type="AlphaFoldDB" id="A0A076MW60"/>
<dbReference type="RefSeq" id="WP_017982139.1">
    <property type="nucleotide sequence ID" value="NZ_AQUL01000001.1"/>
</dbReference>
<dbReference type="PATRIC" id="fig|1068978.7.peg.3437"/>
<keyword evidence="4" id="KW-1185">Reference proteome</keyword>
<dbReference type="Proteomes" id="UP000062973">
    <property type="component" value="Chromosome"/>
</dbReference>
<sequence length="124" mass="13069">MLLALLIVLGAASLATGVLLAQMVFVHAAFALSLAGLALVLARALRRRKRTVTPGRPAEDTDAAPAEETPDLVVVVAGRRRYHRADCAALDGTEGDELTPAEAVEEGFSPCTRCHPEPELVGQD</sequence>
<protein>
    <submittedName>
        <fullName evidence="3">Uncharacterized protein</fullName>
    </submittedName>
</protein>
<keyword evidence="2" id="KW-0812">Transmembrane</keyword>
<keyword evidence="2" id="KW-1133">Transmembrane helix</keyword>
<dbReference type="STRING" id="1068978.AMETH_3219"/>
<organism evidence="3 4">
    <name type="scientific">Amycolatopsis methanolica 239</name>
    <dbReference type="NCBI Taxonomy" id="1068978"/>
    <lineage>
        <taxon>Bacteria</taxon>
        <taxon>Bacillati</taxon>
        <taxon>Actinomycetota</taxon>
        <taxon>Actinomycetes</taxon>
        <taxon>Pseudonocardiales</taxon>
        <taxon>Pseudonocardiaceae</taxon>
        <taxon>Amycolatopsis</taxon>
        <taxon>Amycolatopsis methanolica group</taxon>
    </lineage>
</organism>
<name>A0A076MW60_AMYME</name>
<dbReference type="EMBL" id="CP009110">
    <property type="protein sequence ID" value="AIJ23311.1"/>
    <property type="molecule type" value="Genomic_DNA"/>
</dbReference>
<accession>A0A076MW60</accession>
<reference evidence="3 4" key="1">
    <citation type="submission" date="2014-07" db="EMBL/GenBank/DDBJ databases">
        <title>Whole Genome Sequence of the Amycolatopsis methanolica 239.</title>
        <authorList>
            <person name="Tang B."/>
        </authorList>
    </citation>
    <scope>NUCLEOTIDE SEQUENCE [LARGE SCALE GENOMIC DNA]</scope>
    <source>
        <strain evidence="3 4">239</strain>
    </source>
</reference>
<evidence type="ECO:0000313" key="4">
    <source>
        <dbReference type="Proteomes" id="UP000062973"/>
    </source>
</evidence>
<proteinExistence type="predicted"/>
<feature type="transmembrane region" description="Helical" evidence="2">
    <location>
        <begin position="25"/>
        <end position="45"/>
    </location>
</feature>
<evidence type="ECO:0000256" key="2">
    <source>
        <dbReference type="SAM" id="Phobius"/>
    </source>
</evidence>
<dbReference type="SUPFAM" id="SSF57884">
    <property type="entry name" value="Ada DNA repair protein, N-terminal domain (N-Ada 10)"/>
    <property type="match status" value="1"/>
</dbReference>